<evidence type="ECO:0000256" key="1">
    <source>
        <dbReference type="SAM" id="MobiDB-lite"/>
    </source>
</evidence>
<keyword evidence="2" id="KW-0732">Signal</keyword>
<accession>A0A8E0RKU2</accession>
<comment type="caution">
    <text evidence="4">The sequence shown here is derived from an EMBL/GenBank/DDBJ whole genome shotgun (WGS) entry which is preliminary data.</text>
</comment>
<evidence type="ECO:0000259" key="3">
    <source>
        <dbReference type="PROSITE" id="PS50835"/>
    </source>
</evidence>
<proteinExistence type="predicted"/>
<dbReference type="InterPro" id="IPR003599">
    <property type="entry name" value="Ig_sub"/>
</dbReference>
<keyword evidence="5" id="KW-1185">Reference proteome</keyword>
<dbReference type="InterPro" id="IPR007110">
    <property type="entry name" value="Ig-like_dom"/>
</dbReference>
<sequence length="1481" mass="162550">MPLVSHLIKPCLFFCASLFLADITLLKPYLDHGMTHGAPTCDLPLWKLIDSSPATAADKTVVSTSRNLTIYFGQPYSVVKIGLITGQANEMPSDITLHFGGRKEVTHTVNLANECTTESPDTGLHQCALDQLNGYPFTKVTFNVKGLVKFHVYGMPFYFPQIGIGASEKRASPESEKELKLTCVAVSCGGSVNDGNINARMHMSHPTTISCSRHGRPVTCENLELLRLRVPLAGQPDSAEADFGTVLISHGAVLPAVAEIMTGMNIIQSSKNELIVSVPRTHHYYGQYKCRCQADDTISSILDSPPTQLTSADFDLDFVFQRNYTALNVGELVPDNLGFLELRTDEDAFFRLLIEGHSLTDNLELNVTYAESGNMTSVTGEYARTTVTEAFPLATDAKHAWPIPAYKVSLQEAWPDIADDEEVYVKWKTTDAEDNVRTLSDNLRTVLLTPENENTVRAWTWQRDASILDMRAHYQIPQGTHEVGSKRIYLQRSGCSPAVEPEKVSTVVLSSTECQVEYGPDKAVVRRTDRGCAVKFKIQDPSSSDQYAIFVKTEGETEDKQLAVAPGMSNNLQSEVDTTDISMIFLVVDDQPDSDKSHLSALVTIHSKAIVDSIGCRSMYLTLHPTWPVDQELEKRVVQSDTLFDFVAPRDQKLLVFDLELRVDEAGPDSPELRTRRSLTLPHPMAYQIELNVNKAKGEVTWSSLPAPFIDLLKEFHVKVTSLIHACGTQVDLQTPPVHEEAGDPATYRIRLDEIPDMVSNPKLLADYEVSVTPLFKSKSSGPVSGAVSSVKFPQGQIGQTKVRLQELVTSRERRVFISPSQTSSCLKDASFTVNHELKVIGEGENKIPAYLEQVTFEPDPNSPVTELGRWYVLKNLQPGRRYELKATVQYVSGEKDRESAAETFWTKDEITISAEEQVVSPGQHVSVDCVATVGPSNPKRAEWRRSDGSPLPDGGRTELVSEANESNQWRQVVRLVFDKVELGQATTYSCFVEPSVEHAVGVPVSAPKFKLIVSEMELDVDSKIAAPGETVQVHCHSQQADELIWLDPNGQTVPMHDAMDETATEPYATVTSMTASGTGRTAVLHIPRVSYSLTGDYMCRHPSAKSDREFRLRMKQAIHLMYDETSSTKSGEALKLKCSAKSGQRGQQLVWYKRSEQADGMRWLPVSGLINEDPSVQIAGKANQASGEIDTELTVINSPATNTHFGCALEPTIDEARQLLQELPETSATLSNVVQPVLRLKKLPSDNSREVTVQCQGYPAHSVDRLQWLFLPKGNDPGKALPIGSGVSAEHSENSELIAKLKSSFRIGGNTPATWPGSTSPRQLASAGKIIISNPESAPATPEQLDLILSKPDDDDDQGELGEKLRTGSVICQYRRPKSVIVMEGSVPMFAVPVSSDEVAGQDVLIQDLLPVSQLIDPMAKISEPDSQPAMAVAGSSLVSVDESNINSTSSNNFAIKPLASPLVAHLLGASCLVFWRLCI</sequence>
<organism evidence="4 5">
    <name type="scientific">Fasciolopsis buskii</name>
    <dbReference type="NCBI Taxonomy" id="27845"/>
    <lineage>
        <taxon>Eukaryota</taxon>
        <taxon>Metazoa</taxon>
        <taxon>Spiralia</taxon>
        <taxon>Lophotrochozoa</taxon>
        <taxon>Platyhelminthes</taxon>
        <taxon>Trematoda</taxon>
        <taxon>Digenea</taxon>
        <taxon>Plagiorchiida</taxon>
        <taxon>Echinostomata</taxon>
        <taxon>Echinostomatoidea</taxon>
        <taxon>Fasciolidae</taxon>
        <taxon>Fasciolopsis</taxon>
    </lineage>
</organism>
<dbReference type="InterPro" id="IPR013783">
    <property type="entry name" value="Ig-like_fold"/>
</dbReference>
<feature type="signal peptide" evidence="2">
    <location>
        <begin position="1"/>
        <end position="26"/>
    </location>
</feature>
<name>A0A8E0RKU2_9TREM</name>
<dbReference type="SUPFAM" id="SSF48726">
    <property type="entry name" value="Immunoglobulin"/>
    <property type="match status" value="2"/>
</dbReference>
<dbReference type="PROSITE" id="PS50835">
    <property type="entry name" value="IG_LIKE"/>
    <property type="match status" value="2"/>
</dbReference>
<evidence type="ECO:0000313" key="5">
    <source>
        <dbReference type="Proteomes" id="UP000728185"/>
    </source>
</evidence>
<dbReference type="EMBL" id="LUCM01009988">
    <property type="protein sequence ID" value="KAA0186064.1"/>
    <property type="molecule type" value="Genomic_DNA"/>
</dbReference>
<feature type="domain" description="Ig-like" evidence="3">
    <location>
        <begin position="1103"/>
        <end position="1232"/>
    </location>
</feature>
<protein>
    <recommendedName>
        <fullName evidence="3">Ig-like domain-containing protein</fullName>
    </recommendedName>
</protein>
<dbReference type="Proteomes" id="UP000728185">
    <property type="component" value="Unassembled WGS sequence"/>
</dbReference>
<feature type="region of interest" description="Disordered" evidence="1">
    <location>
        <begin position="937"/>
        <end position="957"/>
    </location>
</feature>
<dbReference type="SMART" id="SM00409">
    <property type="entry name" value="IG"/>
    <property type="match status" value="2"/>
</dbReference>
<dbReference type="Gene3D" id="2.60.40.10">
    <property type="entry name" value="Immunoglobulins"/>
    <property type="match status" value="1"/>
</dbReference>
<feature type="chain" id="PRO_5034063048" description="Ig-like domain-containing protein" evidence="2">
    <location>
        <begin position="27"/>
        <end position="1481"/>
    </location>
</feature>
<dbReference type="OrthoDB" id="6241182at2759"/>
<gene>
    <name evidence="4" type="ORF">FBUS_05215</name>
</gene>
<evidence type="ECO:0000256" key="2">
    <source>
        <dbReference type="SAM" id="SignalP"/>
    </source>
</evidence>
<evidence type="ECO:0000313" key="4">
    <source>
        <dbReference type="EMBL" id="KAA0186064.1"/>
    </source>
</evidence>
<feature type="domain" description="Ig-like" evidence="3">
    <location>
        <begin position="909"/>
        <end position="1002"/>
    </location>
</feature>
<dbReference type="InterPro" id="IPR036179">
    <property type="entry name" value="Ig-like_dom_sf"/>
</dbReference>
<reference evidence="4" key="1">
    <citation type="submission" date="2019-05" db="EMBL/GenBank/DDBJ databases">
        <title>Annotation for the trematode Fasciolopsis buski.</title>
        <authorList>
            <person name="Choi Y.-J."/>
        </authorList>
    </citation>
    <scope>NUCLEOTIDE SEQUENCE</scope>
    <source>
        <strain evidence="4">HT</strain>
        <tissue evidence="4">Whole worm</tissue>
    </source>
</reference>